<sequence length="183" mass="19497">MQVEDGTGQGYKAQVNAENRLVTFAVTETLEHHINSSDGLSFNLLFQQTPTGANDCFLYIKNTDDMLLTVEGIWIRAASNDTIEVKLNDIEGSVVGHSEATPVNLNAGSGKSASGTFRTGNDITGLSGGTISERVYVASGNASILISFAQNLVVPKNFIISFYAVTGTAEIDGTLIFHYADPT</sequence>
<accession>A0A0F9NEJ8</accession>
<gene>
    <name evidence="1" type="ORF">LCGC14_1271630</name>
</gene>
<proteinExistence type="predicted"/>
<dbReference type="EMBL" id="LAZR01007143">
    <property type="protein sequence ID" value="KKM87175.1"/>
    <property type="molecule type" value="Genomic_DNA"/>
</dbReference>
<evidence type="ECO:0000313" key="1">
    <source>
        <dbReference type="EMBL" id="KKM87175.1"/>
    </source>
</evidence>
<organism evidence="1">
    <name type="scientific">marine sediment metagenome</name>
    <dbReference type="NCBI Taxonomy" id="412755"/>
    <lineage>
        <taxon>unclassified sequences</taxon>
        <taxon>metagenomes</taxon>
        <taxon>ecological metagenomes</taxon>
    </lineage>
</organism>
<protein>
    <submittedName>
        <fullName evidence="1">Uncharacterized protein</fullName>
    </submittedName>
</protein>
<reference evidence="1" key="1">
    <citation type="journal article" date="2015" name="Nature">
        <title>Complex archaea that bridge the gap between prokaryotes and eukaryotes.</title>
        <authorList>
            <person name="Spang A."/>
            <person name="Saw J.H."/>
            <person name="Jorgensen S.L."/>
            <person name="Zaremba-Niedzwiedzka K."/>
            <person name="Martijn J."/>
            <person name="Lind A.E."/>
            <person name="van Eijk R."/>
            <person name="Schleper C."/>
            <person name="Guy L."/>
            <person name="Ettema T.J."/>
        </authorList>
    </citation>
    <scope>NUCLEOTIDE SEQUENCE</scope>
</reference>
<name>A0A0F9NEJ8_9ZZZZ</name>
<comment type="caution">
    <text evidence="1">The sequence shown here is derived from an EMBL/GenBank/DDBJ whole genome shotgun (WGS) entry which is preliminary data.</text>
</comment>
<dbReference type="AlphaFoldDB" id="A0A0F9NEJ8"/>